<dbReference type="AlphaFoldDB" id="A0A816KHL8"/>
<reference evidence="2" key="1">
    <citation type="submission" date="2021-01" db="EMBL/GenBank/DDBJ databases">
        <authorList>
            <consortium name="Genoscope - CEA"/>
            <person name="William W."/>
        </authorList>
    </citation>
    <scope>NUCLEOTIDE SEQUENCE</scope>
</reference>
<accession>A0A816KHL8</accession>
<dbReference type="PANTHER" id="PTHR33784">
    <property type="entry name" value="OS05G0482100 PROTEIN"/>
    <property type="match status" value="1"/>
</dbReference>
<proteinExistence type="predicted"/>
<organism evidence="2">
    <name type="scientific">Brassica napus</name>
    <name type="common">Rape</name>
    <dbReference type="NCBI Taxonomy" id="3708"/>
    <lineage>
        <taxon>Eukaryota</taxon>
        <taxon>Viridiplantae</taxon>
        <taxon>Streptophyta</taxon>
        <taxon>Embryophyta</taxon>
        <taxon>Tracheophyta</taxon>
        <taxon>Spermatophyta</taxon>
        <taxon>Magnoliopsida</taxon>
        <taxon>eudicotyledons</taxon>
        <taxon>Gunneridae</taxon>
        <taxon>Pentapetalae</taxon>
        <taxon>rosids</taxon>
        <taxon>malvids</taxon>
        <taxon>Brassicales</taxon>
        <taxon>Brassicaceae</taxon>
        <taxon>Brassiceae</taxon>
        <taxon>Brassica</taxon>
    </lineage>
</organism>
<sequence length="213" mass="25254">MIGDSSNSNDDHSNSDPTIYFRNISLSYFAAEPFEMFTKHNRFKELCLENDNPEAHYIEGILQYFVHKEKRKGLYHLRQASIDEYTNGKKYLDKLQWKENLSTSDYCWKRVKKTLSTIPAIMETRYYRAMVNLEPRTECHPDNMAEVCKHCYYSKRLTQFVQFAMNQDKNKQSCGDVLPKHACKITYVFYICDLSISFSFVRCYFVCFACIFI</sequence>
<dbReference type="Proteomes" id="UP001295469">
    <property type="component" value="Chromosome C02"/>
</dbReference>
<dbReference type="InterPro" id="IPR057136">
    <property type="entry name" value="At2g35280_TPR_dom"/>
</dbReference>
<evidence type="ECO:0000259" key="1">
    <source>
        <dbReference type="Pfam" id="PF23310"/>
    </source>
</evidence>
<dbReference type="Pfam" id="PF23310">
    <property type="entry name" value="TPR_27"/>
    <property type="match status" value="1"/>
</dbReference>
<gene>
    <name evidence="2" type="ORF">DARMORV10_C02P27160.1</name>
</gene>
<dbReference type="InterPro" id="IPR040338">
    <property type="entry name" value="At1g67623-like"/>
</dbReference>
<evidence type="ECO:0000313" key="2">
    <source>
        <dbReference type="EMBL" id="CAF1906936.1"/>
    </source>
</evidence>
<dbReference type="EMBL" id="HG994366">
    <property type="protein sequence ID" value="CAF1906936.1"/>
    <property type="molecule type" value="Genomic_DNA"/>
</dbReference>
<name>A0A816KHL8_BRANA</name>
<dbReference type="PANTHER" id="PTHR33784:SF28">
    <property type="entry name" value="DUF1985 DOMAIN-CONTAINING PROTEIN"/>
    <property type="match status" value="1"/>
</dbReference>
<protein>
    <submittedName>
        <fullName evidence="2">(rape) hypothetical protein</fullName>
    </submittedName>
</protein>
<feature type="domain" description="At2g35280-like TPR" evidence="1">
    <location>
        <begin position="38"/>
        <end position="81"/>
    </location>
</feature>